<sequence length="20" mass="2557">MLLHMINYIRRKRRVNTKLT</sequence>
<evidence type="ECO:0000313" key="1">
    <source>
        <dbReference type="EMBL" id="VFU51190.1"/>
    </source>
</evidence>
<proteinExistence type="predicted"/>
<reference evidence="1" key="1">
    <citation type="submission" date="2019-03" db="EMBL/GenBank/DDBJ databases">
        <authorList>
            <person name="Mank J."/>
            <person name="Almeida P."/>
        </authorList>
    </citation>
    <scope>NUCLEOTIDE SEQUENCE</scope>
    <source>
        <strain evidence="1">78183</strain>
    </source>
</reference>
<dbReference type="EMBL" id="CAADRP010001752">
    <property type="protein sequence ID" value="VFU51190.1"/>
    <property type="molecule type" value="Genomic_DNA"/>
</dbReference>
<name>A0A6N2MF54_SALVM</name>
<organism evidence="1">
    <name type="scientific">Salix viminalis</name>
    <name type="common">Common osier</name>
    <name type="synonym">Basket willow</name>
    <dbReference type="NCBI Taxonomy" id="40686"/>
    <lineage>
        <taxon>Eukaryota</taxon>
        <taxon>Viridiplantae</taxon>
        <taxon>Streptophyta</taxon>
        <taxon>Embryophyta</taxon>
        <taxon>Tracheophyta</taxon>
        <taxon>Spermatophyta</taxon>
        <taxon>Magnoliopsida</taxon>
        <taxon>eudicotyledons</taxon>
        <taxon>Gunneridae</taxon>
        <taxon>Pentapetalae</taxon>
        <taxon>rosids</taxon>
        <taxon>fabids</taxon>
        <taxon>Malpighiales</taxon>
        <taxon>Salicaceae</taxon>
        <taxon>Saliceae</taxon>
        <taxon>Salix</taxon>
    </lineage>
</organism>
<gene>
    <name evidence="1" type="ORF">SVIM_LOCUS344845</name>
</gene>
<dbReference type="AlphaFoldDB" id="A0A6N2MF54"/>
<protein>
    <submittedName>
        <fullName evidence="1">Uncharacterized protein</fullName>
    </submittedName>
</protein>
<accession>A0A6N2MF54</accession>